<dbReference type="EnsemblMetazoa" id="AATE014149-RA">
    <property type="protein sequence ID" value="AATE014149-PA.1"/>
    <property type="gene ID" value="AATE014149"/>
</dbReference>
<evidence type="ECO:0000256" key="1">
    <source>
        <dbReference type="SAM" id="MobiDB-lite"/>
    </source>
</evidence>
<reference evidence="2" key="1">
    <citation type="submission" date="2022-08" db="UniProtKB">
        <authorList>
            <consortium name="EnsemblMetazoa"/>
        </authorList>
    </citation>
    <scope>IDENTIFICATION</scope>
    <source>
        <strain evidence="2">EBRO</strain>
    </source>
</reference>
<feature type="compositionally biased region" description="Polar residues" evidence="1">
    <location>
        <begin position="414"/>
        <end position="423"/>
    </location>
</feature>
<dbReference type="AlphaFoldDB" id="A0A182J9Z6"/>
<organism evidence="2">
    <name type="scientific">Anopheles atroparvus</name>
    <name type="common">European mosquito</name>
    <dbReference type="NCBI Taxonomy" id="41427"/>
    <lineage>
        <taxon>Eukaryota</taxon>
        <taxon>Metazoa</taxon>
        <taxon>Ecdysozoa</taxon>
        <taxon>Arthropoda</taxon>
        <taxon>Hexapoda</taxon>
        <taxon>Insecta</taxon>
        <taxon>Pterygota</taxon>
        <taxon>Neoptera</taxon>
        <taxon>Endopterygota</taxon>
        <taxon>Diptera</taxon>
        <taxon>Nematocera</taxon>
        <taxon>Culicoidea</taxon>
        <taxon>Culicidae</taxon>
        <taxon>Anophelinae</taxon>
        <taxon>Anopheles</taxon>
    </lineage>
</organism>
<feature type="region of interest" description="Disordered" evidence="1">
    <location>
        <begin position="280"/>
        <end position="367"/>
    </location>
</feature>
<feature type="compositionally biased region" description="Pro residues" evidence="1">
    <location>
        <begin position="155"/>
        <end position="170"/>
    </location>
</feature>
<feature type="compositionally biased region" description="Pro residues" evidence="1">
    <location>
        <begin position="347"/>
        <end position="364"/>
    </location>
</feature>
<name>A0A182J9Z6_ANOAO</name>
<proteinExistence type="predicted"/>
<evidence type="ECO:0000313" key="2">
    <source>
        <dbReference type="EnsemblMetazoa" id="AATE014149-PA.1"/>
    </source>
</evidence>
<feature type="region of interest" description="Disordered" evidence="1">
    <location>
        <begin position="155"/>
        <end position="183"/>
    </location>
</feature>
<feature type="region of interest" description="Disordered" evidence="1">
    <location>
        <begin position="411"/>
        <end position="436"/>
    </location>
</feature>
<dbReference type="VEuPathDB" id="VectorBase:AATE014149"/>
<accession>A0A182J9Z6</accession>
<protein>
    <submittedName>
        <fullName evidence="2">Uncharacterized protein</fullName>
    </submittedName>
</protein>
<sequence>MNYLFLLPFPHGPVRYWTVLECPFGTANRDENDDDEGWYPRGQSYPKAGLLLVLAGAIFAAPAPGADIVSSSVEQLSVVNHGVEDPVAISTQVVNAAGDKLDFNGAHFFGRDQEQHDFNRQAHVNLELVRNVDPHLRRFLGKSIVKREGPYPPTVWPPTHYEPPTRPPPVTTTTTEAPPTTTPPVVPHEVYGLPPGEPVPVPCVPKTWGEGPDCVPTELLPLPPVVDLPVVDLPVVDLPVVPPLVLCSGEDESGNNLQEPAKTTLYELSEIVGNLFEVEEQESPGTNGDTPPSDGLSGCADCTVSQPPELPEPTDTDGNTPPSEGLSGCTDCTFSQLPELPALVYPSLPPSPPTATVPPPPAEPQVPDCKRTVFVKTYPGTKPFQIAEKTAPREQHDEAVFVDLRRVEDKKQKSNVLSTQSQAKADRTPASRQTKLVQRGPIRFVHSFQKVSKGLKEDQVDEPDGEQPVEGTQFVLCTVDCYALEEKIQAPETPAMEIPSDGRLW</sequence>